<dbReference type="SMART" id="SM00346">
    <property type="entry name" value="HTH_ICLR"/>
    <property type="match status" value="1"/>
</dbReference>
<dbReference type="Pfam" id="PF09339">
    <property type="entry name" value="HTH_IclR"/>
    <property type="match status" value="1"/>
</dbReference>
<organism evidence="6 7">
    <name type="scientific">Pelagibacterium lacus</name>
    <dbReference type="NCBI Taxonomy" id="2282655"/>
    <lineage>
        <taxon>Bacteria</taxon>
        <taxon>Pseudomonadati</taxon>
        <taxon>Pseudomonadota</taxon>
        <taxon>Alphaproteobacteria</taxon>
        <taxon>Hyphomicrobiales</taxon>
        <taxon>Devosiaceae</taxon>
        <taxon>Pelagibacterium</taxon>
    </lineage>
</organism>
<dbReference type="PANTHER" id="PTHR30136">
    <property type="entry name" value="HELIX-TURN-HELIX TRANSCRIPTIONAL REGULATOR, ICLR FAMILY"/>
    <property type="match status" value="1"/>
</dbReference>
<keyword evidence="3" id="KW-0804">Transcription</keyword>
<dbReference type="InterPro" id="IPR036388">
    <property type="entry name" value="WH-like_DNA-bd_sf"/>
</dbReference>
<evidence type="ECO:0000256" key="3">
    <source>
        <dbReference type="ARBA" id="ARBA00023163"/>
    </source>
</evidence>
<accession>A0A369W6P8</accession>
<dbReference type="PROSITE" id="PS51077">
    <property type="entry name" value="HTH_ICLR"/>
    <property type="match status" value="1"/>
</dbReference>
<dbReference type="PROSITE" id="PS51078">
    <property type="entry name" value="ICLR_ED"/>
    <property type="match status" value="1"/>
</dbReference>
<dbReference type="Gene3D" id="3.30.450.40">
    <property type="match status" value="1"/>
</dbReference>
<keyword evidence="2" id="KW-0238">DNA-binding</keyword>
<protein>
    <submittedName>
        <fullName evidence="6">IclR family transcriptional regulator</fullName>
    </submittedName>
</protein>
<dbReference type="AlphaFoldDB" id="A0A369W6P8"/>
<evidence type="ECO:0000259" key="4">
    <source>
        <dbReference type="PROSITE" id="PS51077"/>
    </source>
</evidence>
<dbReference type="Gene3D" id="1.10.10.10">
    <property type="entry name" value="Winged helix-like DNA-binding domain superfamily/Winged helix DNA-binding domain"/>
    <property type="match status" value="1"/>
</dbReference>
<proteinExistence type="predicted"/>
<keyword evidence="1" id="KW-0805">Transcription regulation</keyword>
<keyword evidence="7" id="KW-1185">Reference proteome</keyword>
<dbReference type="SUPFAM" id="SSF55781">
    <property type="entry name" value="GAF domain-like"/>
    <property type="match status" value="1"/>
</dbReference>
<dbReference type="GO" id="GO:0003677">
    <property type="term" value="F:DNA binding"/>
    <property type="evidence" value="ECO:0007669"/>
    <property type="project" value="UniProtKB-KW"/>
</dbReference>
<gene>
    <name evidence="6" type="ORF">DVH29_05850</name>
</gene>
<evidence type="ECO:0000313" key="6">
    <source>
        <dbReference type="EMBL" id="RDE09679.1"/>
    </source>
</evidence>
<dbReference type="InterPro" id="IPR036390">
    <property type="entry name" value="WH_DNA-bd_sf"/>
</dbReference>
<evidence type="ECO:0000256" key="1">
    <source>
        <dbReference type="ARBA" id="ARBA00023015"/>
    </source>
</evidence>
<feature type="domain" description="IclR-ED" evidence="5">
    <location>
        <begin position="90"/>
        <end position="280"/>
    </location>
</feature>
<dbReference type="InterPro" id="IPR050707">
    <property type="entry name" value="HTH_MetabolicPath_Reg"/>
</dbReference>
<dbReference type="InterPro" id="IPR014757">
    <property type="entry name" value="Tscrpt_reg_IclR_C"/>
</dbReference>
<dbReference type="Proteomes" id="UP000253759">
    <property type="component" value="Unassembled WGS sequence"/>
</dbReference>
<evidence type="ECO:0000256" key="2">
    <source>
        <dbReference type="ARBA" id="ARBA00023125"/>
    </source>
</evidence>
<dbReference type="InterPro" id="IPR029016">
    <property type="entry name" value="GAF-like_dom_sf"/>
</dbReference>
<reference evidence="7" key="1">
    <citation type="submission" date="2018-07" db="EMBL/GenBank/DDBJ databases">
        <authorList>
            <person name="Liu B.-T."/>
            <person name="Du Z."/>
        </authorList>
    </citation>
    <scope>NUCLEOTIDE SEQUENCE [LARGE SCALE GENOMIC DNA]</scope>
    <source>
        <strain evidence="7">XYN52</strain>
    </source>
</reference>
<evidence type="ECO:0000259" key="5">
    <source>
        <dbReference type="PROSITE" id="PS51078"/>
    </source>
</evidence>
<evidence type="ECO:0000313" key="7">
    <source>
        <dbReference type="Proteomes" id="UP000253759"/>
    </source>
</evidence>
<dbReference type="PANTHER" id="PTHR30136:SF24">
    <property type="entry name" value="HTH-TYPE TRANSCRIPTIONAL REPRESSOR ALLR"/>
    <property type="match status" value="1"/>
</dbReference>
<dbReference type="GO" id="GO:0003700">
    <property type="term" value="F:DNA-binding transcription factor activity"/>
    <property type="evidence" value="ECO:0007669"/>
    <property type="project" value="TreeGrafter"/>
</dbReference>
<dbReference type="InterPro" id="IPR005471">
    <property type="entry name" value="Tscrpt_reg_IclR_N"/>
</dbReference>
<dbReference type="GO" id="GO:0045892">
    <property type="term" value="P:negative regulation of DNA-templated transcription"/>
    <property type="evidence" value="ECO:0007669"/>
    <property type="project" value="TreeGrafter"/>
</dbReference>
<name>A0A369W6P8_9HYPH</name>
<dbReference type="SUPFAM" id="SSF46785">
    <property type="entry name" value="Winged helix' DNA-binding domain"/>
    <property type="match status" value="1"/>
</dbReference>
<sequence length="291" mass="32100">MRTCQIIYWPPFRIAVWRGDETGYDMAESTISRAFLILDMLGEERSTISPEEIALALNTTRSTTYRYIKTLCDTGFLMQLSRGAYALGPRIVELERKIQLSDPLVNTSRPFMRDHAASFANSTLLLCGLWGDRVLCLHQEAAPSTNGEPAIIQRARGIPFSLFKGAASLSILASLPLAKRRAIYLQSGKEIEEAGLGDSWDAFRRTTRSLRDRGYVVTSGSFGSNLIAVAAPILDADGAALGSITRIAPISQKSSESDFSADVRAIVQNIQDALRHAFMDRSKSPPRRARK</sequence>
<comment type="caution">
    <text evidence="6">The sequence shown here is derived from an EMBL/GenBank/DDBJ whole genome shotgun (WGS) entry which is preliminary data.</text>
</comment>
<dbReference type="EMBL" id="QQNH01000005">
    <property type="protein sequence ID" value="RDE09679.1"/>
    <property type="molecule type" value="Genomic_DNA"/>
</dbReference>
<feature type="domain" description="HTH iclR-type" evidence="4">
    <location>
        <begin position="28"/>
        <end position="89"/>
    </location>
</feature>